<dbReference type="Proteomes" id="UP000065822">
    <property type="component" value="Chromosome"/>
</dbReference>
<gene>
    <name evidence="1" type="ORF">AXF12_04530</name>
</gene>
<reference evidence="1 2" key="1">
    <citation type="submission" date="2016-02" db="EMBL/GenBank/DDBJ databases">
        <authorList>
            <person name="Holder M.E."/>
            <person name="Ajami N.J."/>
            <person name="Petrosino J.F."/>
        </authorList>
    </citation>
    <scope>NUCLEOTIDE SEQUENCE [LARGE SCALE GENOMIC DNA]</scope>
    <source>
        <strain evidence="1 2">CCUG 32990</strain>
    </source>
</reference>
<organism evidence="1 2">
    <name type="scientific">Capnocytophaga haemolytica</name>
    <dbReference type="NCBI Taxonomy" id="45243"/>
    <lineage>
        <taxon>Bacteria</taxon>
        <taxon>Pseudomonadati</taxon>
        <taxon>Bacteroidota</taxon>
        <taxon>Flavobacteriia</taxon>
        <taxon>Flavobacteriales</taxon>
        <taxon>Flavobacteriaceae</taxon>
        <taxon>Capnocytophaga</taxon>
    </lineage>
</organism>
<accession>A0ABN4KEC5</accession>
<dbReference type="EMBL" id="CP014227">
    <property type="protein sequence ID" value="AMD84843.1"/>
    <property type="molecule type" value="Genomic_DNA"/>
</dbReference>
<evidence type="ECO:0000313" key="2">
    <source>
        <dbReference type="Proteomes" id="UP000065822"/>
    </source>
</evidence>
<name>A0ABN4KEC5_9FLAO</name>
<protein>
    <recommendedName>
        <fullName evidence="3">Outer membrane protein beta-barrel domain-containing protein</fullName>
    </recommendedName>
</protein>
<proteinExistence type="predicted"/>
<evidence type="ECO:0000313" key="1">
    <source>
        <dbReference type="EMBL" id="AMD84843.1"/>
    </source>
</evidence>
<keyword evidence="2" id="KW-1185">Reference proteome</keyword>
<evidence type="ECO:0008006" key="3">
    <source>
        <dbReference type="Google" id="ProtNLM"/>
    </source>
</evidence>
<sequence length="101" mass="11075">MLWGSFSWGQSNYYSEDKYISGRFGYSYTKQIHSAKVGIGLFNSPAYQSLTYFADVSLYRDTHGWQAEPEVGIEAVVFLLGAGASISPHTVQLKAGVSLIG</sequence>